<dbReference type="InterPro" id="IPR013494">
    <property type="entry name" value="CHP02678"/>
</dbReference>
<proteinExistence type="predicted"/>
<dbReference type="EMBL" id="JASKHM010000001">
    <property type="protein sequence ID" value="MEQ4481449.1"/>
    <property type="molecule type" value="Genomic_DNA"/>
</dbReference>
<keyword evidence="2" id="KW-1185">Reference proteome</keyword>
<sequence length="407" mass="48889">MAKIVIGKSNMSRRRRSNIIDKAQRMERMRTCVHALLNRPWIIKERDSELYYWIKDQYPQLREWFLEYTGFSIIITKTIAKLDKAPVEALPWMGFQDFKEPLDYAFFTFSLWYLEGKTEFDQFLLTNMVEEVRDHMTEQGMLVDWKDYYHRLSMARALKKLKNLGILQSVDGEESAWAHDSSKNVLYECSSHSRYILRKFPQELTAYRTIEELGEITLYPDTDEGVSKRRKHRVYRRFLLEPVVHDKQWKDDDLYYVLTQRHSIMEQMNNMLGWEGRRYQEGLIFFHPELTAESELFPTLSSISDLALLVIGEIRRFRYDSELSSANNGTLRISKSEMEHLLIRLHEHYKEYWNKEHRDAKSHQLAAWVFEHLTEWGFGVWEDKNYFLLYPIAGRWIAEYISQEIEI</sequence>
<protein>
    <submittedName>
        <fullName evidence="1">TIGR02678 family protein</fullName>
    </submittedName>
</protein>
<accession>A0ABV1KN05</accession>
<dbReference type="Proteomes" id="UP001493487">
    <property type="component" value="Unassembled WGS sequence"/>
</dbReference>
<comment type="caution">
    <text evidence="1">The sequence shown here is derived from an EMBL/GenBank/DDBJ whole genome shotgun (WGS) entry which is preliminary data.</text>
</comment>
<name>A0ABV1KN05_9BACL</name>
<organism evidence="1 2">
    <name type="scientific">Cohnella silvisoli</name>
    <dbReference type="NCBI Taxonomy" id="2873699"/>
    <lineage>
        <taxon>Bacteria</taxon>
        <taxon>Bacillati</taxon>
        <taxon>Bacillota</taxon>
        <taxon>Bacilli</taxon>
        <taxon>Bacillales</taxon>
        <taxon>Paenibacillaceae</taxon>
        <taxon>Cohnella</taxon>
    </lineage>
</organism>
<gene>
    <name evidence="1" type="ORF">QJS35_03455</name>
</gene>
<dbReference type="Pfam" id="PF09661">
    <property type="entry name" value="DUF2398"/>
    <property type="match status" value="1"/>
</dbReference>
<evidence type="ECO:0000313" key="1">
    <source>
        <dbReference type="EMBL" id="MEQ4481449.1"/>
    </source>
</evidence>
<evidence type="ECO:0000313" key="2">
    <source>
        <dbReference type="Proteomes" id="UP001493487"/>
    </source>
</evidence>
<reference evidence="1 2" key="1">
    <citation type="journal article" date="2023" name="Genome Announc.">
        <title>Pan-Genome Analyses of the Genus Cohnella and Proposal of the Novel Species Cohnella silvisoli sp. nov., Isolated from Forest Soil.</title>
        <authorList>
            <person name="Wang C."/>
            <person name="Mao L."/>
            <person name="Bao G."/>
            <person name="Zhu H."/>
        </authorList>
    </citation>
    <scope>NUCLEOTIDE SEQUENCE [LARGE SCALE GENOMIC DNA]</scope>
    <source>
        <strain evidence="1 2">NL03-T5-1</strain>
    </source>
</reference>
<dbReference type="RefSeq" id="WP_232182046.1">
    <property type="nucleotide sequence ID" value="NZ_JAIOAP010000001.1"/>
</dbReference>
<dbReference type="NCBIfam" id="TIGR02678">
    <property type="entry name" value="TIGR02678 family protein"/>
    <property type="match status" value="1"/>
</dbReference>